<sequence length="77" mass="9199">MDGLESFEEMLENQDLHCYERLAVVRNALEELLSKRPATNQQLGYILSKFEVFKKLYQDNYETYINGFFVKKTLKKK</sequence>
<organism evidence="1 2">
    <name type="scientific">Methylocucumis oryzae</name>
    <dbReference type="NCBI Taxonomy" id="1632867"/>
    <lineage>
        <taxon>Bacteria</taxon>
        <taxon>Pseudomonadati</taxon>
        <taxon>Pseudomonadota</taxon>
        <taxon>Gammaproteobacteria</taxon>
        <taxon>Methylococcales</taxon>
        <taxon>Methylococcaceae</taxon>
        <taxon>Methylocucumis</taxon>
    </lineage>
</organism>
<reference evidence="2" key="1">
    <citation type="submission" date="2015-03" db="EMBL/GenBank/DDBJ databases">
        <title>Draft genome sequence of a novel methanotroph (Sn10-6) isolated from flooded ricefield rhizosphere in India.</title>
        <authorList>
            <person name="Pandit P.S."/>
            <person name="Pore S.D."/>
            <person name="Arora P."/>
            <person name="Kapse N.G."/>
            <person name="Dhakephalkar P.K."/>
            <person name="Rahalkar M.C."/>
        </authorList>
    </citation>
    <scope>NUCLEOTIDE SEQUENCE [LARGE SCALE GENOMIC DNA]</scope>
    <source>
        <strain evidence="2">Sn10-6</strain>
    </source>
</reference>
<dbReference type="RefSeq" id="WP_045777742.1">
    <property type="nucleotide sequence ID" value="NZ_LAJX01000005.1"/>
</dbReference>
<comment type="caution">
    <text evidence="1">The sequence shown here is derived from an EMBL/GenBank/DDBJ whole genome shotgun (WGS) entry which is preliminary data.</text>
</comment>
<protein>
    <submittedName>
        <fullName evidence="1">Uncharacterized protein</fullName>
    </submittedName>
</protein>
<accession>A0A0F3INB8</accession>
<evidence type="ECO:0000313" key="1">
    <source>
        <dbReference type="EMBL" id="KJV08043.1"/>
    </source>
</evidence>
<evidence type="ECO:0000313" key="2">
    <source>
        <dbReference type="Proteomes" id="UP000033684"/>
    </source>
</evidence>
<dbReference type="AlphaFoldDB" id="A0A0F3INB8"/>
<dbReference type="PATRIC" id="fig|1632867.3.peg.4589"/>
<dbReference type="Proteomes" id="UP000033684">
    <property type="component" value="Unassembled WGS sequence"/>
</dbReference>
<dbReference type="EMBL" id="LAJX01000005">
    <property type="protein sequence ID" value="KJV08043.1"/>
    <property type="molecule type" value="Genomic_DNA"/>
</dbReference>
<proteinExistence type="predicted"/>
<gene>
    <name evidence="1" type="ORF">VZ94_00650</name>
</gene>
<reference evidence="1 2" key="2">
    <citation type="journal article" date="2016" name="Microb. Ecol.">
        <title>Genome Characteristics of a Novel Type I Methanotroph (Sn10-6) Isolated from a Flooded Indian Rice Field.</title>
        <authorList>
            <person name="Rahalkar M.C."/>
            <person name="Pandit P.S."/>
            <person name="Dhakephalkar P.K."/>
            <person name="Pore S."/>
            <person name="Arora P."/>
            <person name="Kapse N."/>
        </authorList>
    </citation>
    <scope>NUCLEOTIDE SEQUENCE [LARGE SCALE GENOMIC DNA]</scope>
    <source>
        <strain evidence="1 2">Sn10-6</strain>
    </source>
</reference>
<name>A0A0F3INB8_9GAMM</name>
<keyword evidence="2" id="KW-1185">Reference proteome</keyword>